<evidence type="ECO:0000313" key="2">
    <source>
        <dbReference type="Proteomes" id="UP000643279"/>
    </source>
</evidence>
<sequence>MFLLNTSLNIIALNGADNVLHLASAVLLLGVGLSQDKTVNRRTTVRAGRA</sequence>
<name>A0ABQ2AZ57_9MICC</name>
<reference evidence="2" key="1">
    <citation type="journal article" date="2019" name="Int. J. Syst. Evol. Microbiol.">
        <title>The Global Catalogue of Microorganisms (GCM) 10K type strain sequencing project: providing services to taxonomists for standard genome sequencing and annotation.</title>
        <authorList>
            <consortium name="The Broad Institute Genomics Platform"/>
            <consortium name="The Broad Institute Genome Sequencing Center for Infectious Disease"/>
            <person name="Wu L."/>
            <person name="Ma J."/>
        </authorList>
    </citation>
    <scope>NUCLEOTIDE SEQUENCE [LARGE SCALE GENOMIC DNA]</scope>
    <source>
        <strain evidence="2">CGMCC 1.12778</strain>
    </source>
</reference>
<organism evidence="1 2">
    <name type="scientific">Arthrobacter liuii</name>
    <dbReference type="NCBI Taxonomy" id="1476996"/>
    <lineage>
        <taxon>Bacteria</taxon>
        <taxon>Bacillati</taxon>
        <taxon>Actinomycetota</taxon>
        <taxon>Actinomycetes</taxon>
        <taxon>Micrococcales</taxon>
        <taxon>Micrococcaceae</taxon>
        <taxon>Arthrobacter</taxon>
    </lineage>
</organism>
<proteinExistence type="predicted"/>
<dbReference type="Proteomes" id="UP000643279">
    <property type="component" value="Unassembled WGS sequence"/>
</dbReference>
<accession>A0ABQ2AZ57</accession>
<protein>
    <recommendedName>
        <fullName evidence="3">DUF4383 domain-containing protein</fullName>
    </recommendedName>
</protein>
<comment type="caution">
    <text evidence="1">The sequence shown here is derived from an EMBL/GenBank/DDBJ whole genome shotgun (WGS) entry which is preliminary data.</text>
</comment>
<evidence type="ECO:0008006" key="3">
    <source>
        <dbReference type="Google" id="ProtNLM"/>
    </source>
</evidence>
<dbReference type="EMBL" id="BMFW01000058">
    <property type="protein sequence ID" value="GGI03048.1"/>
    <property type="molecule type" value="Genomic_DNA"/>
</dbReference>
<gene>
    <name evidence="1" type="ORF">GCM10007170_46150</name>
</gene>
<keyword evidence="2" id="KW-1185">Reference proteome</keyword>
<evidence type="ECO:0000313" key="1">
    <source>
        <dbReference type="EMBL" id="GGI03048.1"/>
    </source>
</evidence>